<dbReference type="SMART" id="SM00382">
    <property type="entry name" value="AAA"/>
    <property type="match status" value="1"/>
</dbReference>
<sequence>MAASAISIEGLTKRFGTLTAVDGLTFDVAPGRVTGFLGPNGSGKTTTLRMVLGLIEPTAGRAVIGGRPYREIPRPMRLVGAALEASSFHPGRTALGHLKTLAPQTGVSTARCREVLEFVGLGPAADRRVGGYSTGMRQRLGLAVALLGDPQIIVLDEPANGLDPQGIVWLRELLRSLAHEGRTVLVSSHVLAEVRNTVDDVVVISGGKLIQASTLAEFESLAETAVGVRTPVPDAFAVLAHDRGWAVSEGPGGFRVDGQDGATVGSAAFAAGIELHQLVDIGADLESVFLRLTSEDRR</sequence>
<dbReference type="AlphaFoldDB" id="K6VZ00"/>
<dbReference type="InterPro" id="IPR003593">
    <property type="entry name" value="AAA+_ATPase"/>
</dbReference>
<reference evidence="6 7" key="1">
    <citation type="submission" date="2012-08" db="EMBL/GenBank/DDBJ databases">
        <title>Whole genome shotgun sequence of Gordonia rhizosphera NBRC 16068.</title>
        <authorList>
            <person name="Takarada H."/>
            <person name="Isaki S."/>
            <person name="Hosoyama A."/>
            <person name="Tsuchikane K."/>
            <person name="Katsumata H."/>
            <person name="Baba S."/>
            <person name="Ohji S."/>
            <person name="Yamazaki S."/>
            <person name="Fujita N."/>
        </authorList>
    </citation>
    <scope>NUCLEOTIDE SEQUENCE [LARGE SCALE GENOMIC DNA]</scope>
    <source>
        <strain evidence="6 7">NBRC 16068</strain>
    </source>
</reference>
<dbReference type="OrthoDB" id="9804819at2"/>
<dbReference type="GO" id="GO:0005524">
    <property type="term" value="F:ATP binding"/>
    <property type="evidence" value="ECO:0007669"/>
    <property type="project" value="UniProtKB-KW"/>
</dbReference>
<dbReference type="PROSITE" id="PS50893">
    <property type="entry name" value="ABC_TRANSPORTER_2"/>
    <property type="match status" value="1"/>
</dbReference>
<dbReference type="Gene3D" id="3.40.50.300">
    <property type="entry name" value="P-loop containing nucleotide triphosphate hydrolases"/>
    <property type="match status" value="1"/>
</dbReference>
<dbReference type="PANTHER" id="PTHR43335">
    <property type="entry name" value="ABC TRANSPORTER, ATP-BINDING PROTEIN"/>
    <property type="match status" value="1"/>
</dbReference>
<dbReference type="InterPro" id="IPR027417">
    <property type="entry name" value="P-loop_NTPase"/>
</dbReference>
<organism evidence="6 7">
    <name type="scientific">Gordonia rhizosphera NBRC 16068</name>
    <dbReference type="NCBI Taxonomy" id="1108045"/>
    <lineage>
        <taxon>Bacteria</taxon>
        <taxon>Bacillati</taxon>
        <taxon>Actinomycetota</taxon>
        <taxon>Actinomycetes</taxon>
        <taxon>Mycobacteriales</taxon>
        <taxon>Gordoniaceae</taxon>
        <taxon>Gordonia</taxon>
    </lineage>
</organism>
<keyword evidence="7" id="KW-1185">Reference proteome</keyword>
<dbReference type="GO" id="GO:0016887">
    <property type="term" value="F:ATP hydrolysis activity"/>
    <property type="evidence" value="ECO:0007669"/>
    <property type="project" value="InterPro"/>
</dbReference>
<evidence type="ECO:0000256" key="3">
    <source>
        <dbReference type="ARBA" id="ARBA00022741"/>
    </source>
</evidence>
<dbReference type="RefSeq" id="WP_006336244.1">
    <property type="nucleotide sequence ID" value="NZ_BAHC01000164.1"/>
</dbReference>
<dbReference type="SUPFAM" id="SSF52540">
    <property type="entry name" value="P-loop containing nucleoside triphosphate hydrolases"/>
    <property type="match status" value="1"/>
</dbReference>
<feature type="domain" description="ABC transporter" evidence="5">
    <location>
        <begin position="6"/>
        <end position="231"/>
    </location>
</feature>
<keyword evidence="4 6" id="KW-0067">ATP-binding</keyword>
<proteinExistence type="inferred from homology"/>
<evidence type="ECO:0000313" key="7">
    <source>
        <dbReference type="Proteomes" id="UP000008363"/>
    </source>
</evidence>
<evidence type="ECO:0000256" key="1">
    <source>
        <dbReference type="ARBA" id="ARBA00005417"/>
    </source>
</evidence>
<protein>
    <submittedName>
        <fullName evidence="6">Putative ABC transporter ATP-binding protein</fullName>
    </submittedName>
</protein>
<dbReference type="PANTHER" id="PTHR43335:SF4">
    <property type="entry name" value="ABC TRANSPORTER, ATP-BINDING PROTEIN"/>
    <property type="match status" value="1"/>
</dbReference>
<comment type="caution">
    <text evidence="6">The sequence shown here is derived from an EMBL/GenBank/DDBJ whole genome shotgun (WGS) entry which is preliminary data.</text>
</comment>
<dbReference type="Proteomes" id="UP000008363">
    <property type="component" value="Unassembled WGS sequence"/>
</dbReference>
<comment type="similarity">
    <text evidence="1">Belongs to the ABC transporter superfamily.</text>
</comment>
<keyword evidence="3" id="KW-0547">Nucleotide-binding</keyword>
<dbReference type="InterPro" id="IPR003439">
    <property type="entry name" value="ABC_transporter-like_ATP-bd"/>
</dbReference>
<dbReference type="EMBL" id="BAHC01000164">
    <property type="protein sequence ID" value="GAB92140.1"/>
    <property type="molecule type" value="Genomic_DNA"/>
</dbReference>
<dbReference type="Pfam" id="PF00005">
    <property type="entry name" value="ABC_tran"/>
    <property type="match status" value="1"/>
</dbReference>
<name>K6VZ00_9ACTN</name>
<keyword evidence="2" id="KW-0813">Transport</keyword>
<evidence type="ECO:0000313" key="6">
    <source>
        <dbReference type="EMBL" id="GAB92140.1"/>
    </source>
</evidence>
<dbReference type="eggNOG" id="COG1131">
    <property type="taxonomic scope" value="Bacteria"/>
</dbReference>
<evidence type="ECO:0000256" key="2">
    <source>
        <dbReference type="ARBA" id="ARBA00022448"/>
    </source>
</evidence>
<evidence type="ECO:0000259" key="5">
    <source>
        <dbReference type="PROSITE" id="PS50893"/>
    </source>
</evidence>
<evidence type="ECO:0000256" key="4">
    <source>
        <dbReference type="ARBA" id="ARBA00022840"/>
    </source>
</evidence>
<accession>K6VZ00</accession>
<gene>
    <name evidence="6" type="ORF">GORHZ_164_00330</name>
</gene>
<dbReference type="STRING" id="1108045.GORHZ_164_00330"/>